<dbReference type="InterPro" id="IPR011604">
    <property type="entry name" value="PDDEXK-like_dom_sf"/>
</dbReference>
<comment type="caution">
    <text evidence="19">The sequence shown here is derived from an EMBL/GenBank/DDBJ whole genome shotgun (WGS) entry which is preliminary data.</text>
</comment>
<evidence type="ECO:0000313" key="19">
    <source>
        <dbReference type="EMBL" id="ORV47625.1"/>
    </source>
</evidence>
<organism evidence="19 20">
    <name type="scientific">Mycolicibacter engbaekii</name>
    <dbReference type="NCBI Taxonomy" id="188915"/>
    <lineage>
        <taxon>Bacteria</taxon>
        <taxon>Bacillati</taxon>
        <taxon>Actinomycetota</taxon>
        <taxon>Actinomycetes</taxon>
        <taxon>Mycobacteriales</taxon>
        <taxon>Mycobacteriaceae</taxon>
        <taxon>Mycolicibacter</taxon>
    </lineage>
</organism>
<dbReference type="InterPro" id="IPR013986">
    <property type="entry name" value="DExx_box_DNA_helicase_dom_sf"/>
</dbReference>
<dbReference type="GO" id="GO:0000725">
    <property type="term" value="P:recombinational repair"/>
    <property type="evidence" value="ECO:0007669"/>
    <property type="project" value="TreeGrafter"/>
</dbReference>
<feature type="region of interest" description="Disordered" evidence="16">
    <location>
        <begin position="16"/>
        <end position="54"/>
    </location>
</feature>
<dbReference type="EMBL" id="LQOT01000029">
    <property type="protein sequence ID" value="ORV47625.1"/>
    <property type="molecule type" value="Genomic_DNA"/>
</dbReference>
<keyword evidence="7" id="KW-0269">Exonuclease</keyword>
<dbReference type="Pfam" id="PF12705">
    <property type="entry name" value="PDDEXK_1"/>
    <property type="match status" value="1"/>
</dbReference>
<evidence type="ECO:0000256" key="7">
    <source>
        <dbReference type="ARBA" id="ARBA00022839"/>
    </source>
</evidence>
<keyword evidence="20" id="KW-1185">Reference proteome</keyword>
<dbReference type="Gene3D" id="3.40.50.300">
    <property type="entry name" value="P-loop containing nucleotide triphosphate hydrolases"/>
    <property type="match status" value="3"/>
</dbReference>
<keyword evidence="4" id="KW-0227">DNA damage</keyword>
<evidence type="ECO:0000256" key="2">
    <source>
        <dbReference type="ARBA" id="ARBA00022722"/>
    </source>
</evidence>
<comment type="similarity">
    <text evidence="1">Belongs to the helicase family. UvrD subfamily.</text>
</comment>
<keyword evidence="3 15" id="KW-0547">Nucleotide-binding</keyword>
<dbReference type="Gene3D" id="3.90.320.10">
    <property type="match status" value="1"/>
</dbReference>
<dbReference type="InterPro" id="IPR014017">
    <property type="entry name" value="DNA_helicase_UvrD-like_C"/>
</dbReference>
<comment type="catalytic activity">
    <reaction evidence="14">
        <text>ATP + H2O = ADP + phosphate + H(+)</text>
        <dbReference type="Rhea" id="RHEA:13065"/>
        <dbReference type="ChEBI" id="CHEBI:15377"/>
        <dbReference type="ChEBI" id="CHEBI:15378"/>
        <dbReference type="ChEBI" id="CHEBI:30616"/>
        <dbReference type="ChEBI" id="CHEBI:43474"/>
        <dbReference type="ChEBI" id="CHEBI:456216"/>
        <dbReference type="EC" id="5.6.2.4"/>
    </reaction>
</comment>
<keyword evidence="10" id="KW-0234">DNA repair</keyword>
<evidence type="ECO:0000256" key="10">
    <source>
        <dbReference type="ARBA" id="ARBA00023204"/>
    </source>
</evidence>
<dbReference type="InterPro" id="IPR014016">
    <property type="entry name" value="UvrD-like_ATP-bd"/>
</dbReference>
<protein>
    <recommendedName>
        <fullName evidence="13">DNA 3'-5' helicase</fullName>
        <ecNumber evidence="13">5.6.2.4</ecNumber>
    </recommendedName>
</protein>
<dbReference type="SUPFAM" id="SSF52540">
    <property type="entry name" value="P-loop containing nucleoside triphosphate hydrolases"/>
    <property type="match status" value="1"/>
</dbReference>
<dbReference type="Proteomes" id="UP000193465">
    <property type="component" value="Unassembled WGS sequence"/>
</dbReference>
<evidence type="ECO:0000259" key="17">
    <source>
        <dbReference type="PROSITE" id="PS51198"/>
    </source>
</evidence>
<dbReference type="GO" id="GO:0043138">
    <property type="term" value="F:3'-5' DNA helicase activity"/>
    <property type="evidence" value="ECO:0007669"/>
    <property type="project" value="UniProtKB-EC"/>
</dbReference>
<dbReference type="STRING" id="188915.AWC02_08370"/>
<evidence type="ECO:0000256" key="6">
    <source>
        <dbReference type="ARBA" id="ARBA00022806"/>
    </source>
</evidence>
<gene>
    <name evidence="19" type="ORF">AWC02_08370</name>
</gene>
<dbReference type="PROSITE" id="PS51198">
    <property type="entry name" value="UVRD_HELICASE_ATP_BIND"/>
    <property type="match status" value="1"/>
</dbReference>
<keyword evidence="11" id="KW-0413">Isomerase</keyword>
<keyword evidence="8 15" id="KW-0067">ATP-binding</keyword>
<evidence type="ECO:0000256" key="1">
    <source>
        <dbReference type="ARBA" id="ARBA00009922"/>
    </source>
</evidence>
<keyword evidence="2" id="KW-0540">Nuclease</keyword>
<dbReference type="Pfam" id="PF00580">
    <property type="entry name" value="UvrD-helicase"/>
    <property type="match status" value="1"/>
</dbReference>
<feature type="domain" description="UvrD-like helicase ATP-binding" evidence="17">
    <location>
        <begin position="68"/>
        <end position="351"/>
    </location>
</feature>
<dbReference type="InterPro" id="IPR038726">
    <property type="entry name" value="PDDEXK_AddAB-type"/>
</dbReference>
<dbReference type="GO" id="GO:0005829">
    <property type="term" value="C:cytosol"/>
    <property type="evidence" value="ECO:0007669"/>
    <property type="project" value="TreeGrafter"/>
</dbReference>
<evidence type="ECO:0000256" key="15">
    <source>
        <dbReference type="PROSITE-ProRule" id="PRU00560"/>
    </source>
</evidence>
<evidence type="ECO:0000256" key="14">
    <source>
        <dbReference type="ARBA" id="ARBA00048988"/>
    </source>
</evidence>
<sequence>MKFKWVSPTQNAVRPVPQPFVAAPESTKVPTKRPNKQPAAIPHPDPIVPGPRIAPVTRGPEVPKADIPNLEGDAAKAVTHRGSHIQIIAAAGSGKTEVVSQRVASLLAEGEAPESIVAFTFTEKAAAELKERIRERATARMGPGATDQLGRLFVGTIHAYCFRMLQTHVPRYETYTPLDANQLTNFLYQQRRFIGIAALTPTIGTFKSIETFQRGIDVIENELIDVETLPAGDFKTAVEAYYAALDRHQFMSFGTQIVRAVEALADPEVHAAVSFPLRHLVVDEYQDVNPAQERLVQLLAKPHGNADVVVVGDDDQAIYQWRGSSVENIVTFAGRYPGVAQFALLTNRRSRPGIIEVANLFARTIPGRIDKQMLPFREVDGPSVAIVRDPGNENDAADEIARQILDLHARGLPYRDIAILVRGRSAYPALIGALAKAAIPVQAGGRSGLFAQPESQVFGATYAWIAGVDWAPSRDAQRQVVTLDQLLDDYCAAFNLSRSGRSKLAAYLGKWKAKALASEFNESLVRDFYSLMELLRVKDWDLSDELTRNRLGTIARFTTVLADYEGISWRARKDKDKPGEQVGGRSGGEWFYKDLAILLTNYAVGSYDDFAGEEDNLDDAVALGTVHGSKGLEWPVVFLPSLVKTRFPSSRTGRALDFPNDLLGRFDRQRYEGSDADERRLFYVALTRARDALLLSSFSRQPNGRSRGASPFYADVANAYNNAGTPTSATGEGSSVQVDLVITYSDLAALETCPRSYLLKHELGFMPAIQQELGYGNAVHHTMRVLAERTQATGAAPTEQQVNQLLNSEFFLPYANKASHKEMRDKARKLVMRYVTEHSADLMRTWATERPFELYLDGAVISGRADVIYDNHDGQISRLAIVDYKTSTGGKIDPLQLQIYTEAGRREGLDVGGAFIQDLGDEKQYDVPIDAKSITDAEKQIIATVETLRRRQFEPKPGRGKCRRCDVRNVCSAAWKER</sequence>
<dbReference type="Gene3D" id="1.10.10.160">
    <property type="match status" value="1"/>
</dbReference>
<feature type="binding site" evidence="15">
    <location>
        <begin position="89"/>
        <end position="96"/>
    </location>
    <ligand>
        <name>ATP</name>
        <dbReference type="ChEBI" id="CHEBI:30616"/>
    </ligand>
</feature>
<comment type="catalytic activity">
    <reaction evidence="12">
        <text>Couples ATP hydrolysis with the unwinding of duplex DNA by translocating in the 3'-5' direction.</text>
        <dbReference type="EC" id="5.6.2.4"/>
    </reaction>
</comment>
<dbReference type="GO" id="GO:0033202">
    <property type="term" value="C:DNA helicase complex"/>
    <property type="evidence" value="ECO:0007669"/>
    <property type="project" value="TreeGrafter"/>
</dbReference>
<reference evidence="19 20" key="1">
    <citation type="submission" date="2016-01" db="EMBL/GenBank/DDBJ databases">
        <title>The new phylogeny of the genus Mycobacterium.</title>
        <authorList>
            <person name="Tarcisio F."/>
            <person name="Conor M."/>
            <person name="Antonella G."/>
            <person name="Elisabetta G."/>
            <person name="Giulia F.S."/>
            <person name="Sara T."/>
            <person name="Anna F."/>
            <person name="Clotilde B."/>
            <person name="Roberto B."/>
            <person name="Veronica D.S."/>
            <person name="Fabio R."/>
            <person name="Monica P."/>
            <person name="Olivier J."/>
            <person name="Enrico T."/>
            <person name="Nicola S."/>
        </authorList>
    </citation>
    <scope>NUCLEOTIDE SEQUENCE [LARGE SCALE GENOMIC DNA]</scope>
    <source>
        <strain evidence="19 20">ATCC 27353</strain>
    </source>
</reference>
<keyword evidence="6 15" id="KW-0347">Helicase</keyword>
<dbReference type="EC" id="5.6.2.4" evidence="13"/>
<keyword evidence="9" id="KW-0238">DNA-binding</keyword>
<evidence type="ECO:0000256" key="16">
    <source>
        <dbReference type="SAM" id="MobiDB-lite"/>
    </source>
</evidence>
<dbReference type="AlphaFoldDB" id="A0A1X1TSP6"/>
<dbReference type="PROSITE" id="PS51217">
    <property type="entry name" value="UVRD_HELICASE_CTER"/>
    <property type="match status" value="1"/>
</dbReference>
<evidence type="ECO:0000259" key="18">
    <source>
        <dbReference type="PROSITE" id="PS51217"/>
    </source>
</evidence>
<dbReference type="PANTHER" id="PTHR11070:SF59">
    <property type="entry name" value="DNA 3'-5' HELICASE"/>
    <property type="match status" value="1"/>
</dbReference>
<dbReference type="RefSeq" id="WP_085128277.1">
    <property type="nucleotide sequence ID" value="NZ_LQOT01000029.1"/>
</dbReference>
<dbReference type="PANTHER" id="PTHR11070">
    <property type="entry name" value="UVRD / RECB / PCRA DNA HELICASE FAMILY MEMBER"/>
    <property type="match status" value="1"/>
</dbReference>
<dbReference type="GO" id="GO:0004527">
    <property type="term" value="F:exonuclease activity"/>
    <property type="evidence" value="ECO:0007669"/>
    <property type="project" value="UniProtKB-KW"/>
</dbReference>
<evidence type="ECO:0000256" key="5">
    <source>
        <dbReference type="ARBA" id="ARBA00022801"/>
    </source>
</evidence>
<evidence type="ECO:0000256" key="12">
    <source>
        <dbReference type="ARBA" id="ARBA00034617"/>
    </source>
</evidence>
<dbReference type="InterPro" id="IPR000212">
    <property type="entry name" value="DNA_helicase_UvrD/REP"/>
</dbReference>
<keyword evidence="5 15" id="KW-0378">Hydrolase</keyword>
<accession>A0A1X1TSP6</accession>
<evidence type="ECO:0000256" key="11">
    <source>
        <dbReference type="ARBA" id="ARBA00023235"/>
    </source>
</evidence>
<evidence type="ECO:0000256" key="3">
    <source>
        <dbReference type="ARBA" id="ARBA00022741"/>
    </source>
</evidence>
<dbReference type="Pfam" id="PF13361">
    <property type="entry name" value="UvrD_C"/>
    <property type="match status" value="2"/>
</dbReference>
<proteinExistence type="inferred from homology"/>
<dbReference type="CDD" id="cd17932">
    <property type="entry name" value="DEXQc_UvrD"/>
    <property type="match status" value="1"/>
</dbReference>
<evidence type="ECO:0000256" key="4">
    <source>
        <dbReference type="ARBA" id="ARBA00022763"/>
    </source>
</evidence>
<dbReference type="InterPro" id="IPR027417">
    <property type="entry name" value="P-loop_NTPase"/>
</dbReference>
<dbReference type="GO" id="GO:0003677">
    <property type="term" value="F:DNA binding"/>
    <property type="evidence" value="ECO:0007669"/>
    <property type="project" value="UniProtKB-KW"/>
</dbReference>
<dbReference type="GO" id="GO:0005524">
    <property type="term" value="F:ATP binding"/>
    <property type="evidence" value="ECO:0007669"/>
    <property type="project" value="UniProtKB-UniRule"/>
</dbReference>
<evidence type="ECO:0000313" key="20">
    <source>
        <dbReference type="Proteomes" id="UP000193465"/>
    </source>
</evidence>
<feature type="domain" description="UvrD-like helicase C-terminal" evidence="18">
    <location>
        <begin position="352"/>
        <end position="631"/>
    </location>
</feature>
<evidence type="ECO:0000256" key="13">
    <source>
        <dbReference type="ARBA" id="ARBA00034808"/>
    </source>
</evidence>
<name>A0A1X1TSP6_9MYCO</name>
<evidence type="ECO:0000256" key="9">
    <source>
        <dbReference type="ARBA" id="ARBA00023125"/>
    </source>
</evidence>
<evidence type="ECO:0000256" key="8">
    <source>
        <dbReference type="ARBA" id="ARBA00022840"/>
    </source>
</evidence>